<organism evidence="4 5">
    <name type="scientific">Chitinimonas arctica</name>
    <dbReference type="NCBI Taxonomy" id="2594795"/>
    <lineage>
        <taxon>Bacteria</taxon>
        <taxon>Pseudomonadati</taxon>
        <taxon>Pseudomonadota</taxon>
        <taxon>Betaproteobacteria</taxon>
        <taxon>Neisseriales</taxon>
        <taxon>Chitinibacteraceae</taxon>
        <taxon>Chitinimonas</taxon>
    </lineage>
</organism>
<evidence type="ECO:0000259" key="3">
    <source>
        <dbReference type="PROSITE" id="PS51831"/>
    </source>
</evidence>
<dbReference type="OrthoDB" id="9803619at2"/>
<dbReference type="HAMAP" id="MF_01212">
    <property type="entry name" value="dGTPase_type2"/>
    <property type="match status" value="1"/>
</dbReference>
<dbReference type="InterPro" id="IPR006674">
    <property type="entry name" value="HD_domain"/>
</dbReference>
<keyword evidence="1 2" id="KW-0378">Hydrolase</keyword>
<keyword evidence="5" id="KW-1185">Reference proteome</keyword>
<proteinExistence type="inferred from homology"/>
<dbReference type="InterPro" id="IPR003607">
    <property type="entry name" value="HD/PDEase_dom"/>
</dbReference>
<dbReference type="NCBIfam" id="TIGR01353">
    <property type="entry name" value="dGTP_triPase"/>
    <property type="match status" value="1"/>
</dbReference>
<dbReference type="InterPro" id="IPR050135">
    <property type="entry name" value="dGTPase-like"/>
</dbReference>
<gene>
    <name evidence="4" type="primary">dgt</name>
    <name evidence="4" type="ORF">FNU76_14155</name>
</gene>
<dbReference type="PROSITE" id="PS51831">
    <property type="entry name" value="HD"/>
    <property type="match status" value="1"/>
</dbReference>
<dbReference type="GO" id="GO:0008832">
    <property type="term" value="F:dGTPase activity"/>
    <property type="evidence" value="ECO:0007669"/>
    <property type="project" value="TreeGrafter"/>
</dbReference>
<evidence type="ECO:0000313" key="4">
    <source>
        <dbReference type="EMBL" id="QDQ27407.1"/>
    </source>
</evidence>
<dbReference type="Gene3D" id="1.10.3210.10">
    <property type="entry name" value="Hypothetical protein af1432"/>
    <property type="match status" value="1"/>
</dbReference>
<dbReference type="GO" id="GO:0006203">
    <property type="term" value="P:dGTP catabolic process"/>
    <property type="evidence" value="ECO:0007669"/>
    <property type="project" value="TreeGrafter"/>
</dbReference>
<dbReference type="SMART" id="SM00471">
    <property type="entry name" value="HDc"/>
    <property type="match status" value="1"/>
</dbReference>
<dbReference type="Proteomes" id="UP000317550">
    <property type="component" value="Chromosome"/>
</dbReference>
<dbReference type="PANTHER" id="PTHR11373:SF32">
    <property type="entry name" value="DEOXYGUANOSINETRIPHOSPHATE TRIPHOSPHOHYDROLASE"/>
    <property type="match status" value="1"/>
</dbReference>
<dbReference type="InterPro" id="IPR006261">
    <property type="entry name" value="dGTPase"/>
</dbReference>
<evidence type="ECO:0000256" key="1">
    <source>
        <dbReference type="ARBA" id="ARBA00022801"/>
    </source>
</evidence>
<sequence length="449" mass="50339">MKNLYERLGPDSGRAFETRSANERDYARIVHSAAFRRLQGKTQTLGVGESDFPRTRLTHSLEVSRVGVGIVHSLKKRLGKGDDGLGLPAVKHAEVTELMPSDQLMQSICLAHDIGHPPFGHGGEVALNFHMRHFGGFEGNGQTLRILSRLEAYTPQHGMNLTRRALLGVLKYPLPFSAVVNSSLWPEGGNLADHPIERMKPPKCYLDSEQDVVNWLLEPFSEQDRGYLQASQPISEFGHGKPLCKAFDTSIMELADDISYGVHDLEDAVSLGLVRRDDWRHTFDVQAQAAELPGWFDEPRLFGLFFGQPYERKEAIGEIVHRLMLGIQLSADERFEHVLLAHQAVLPAPERHLLRCLHGMVVRHVIGLPAVQMLEYKGQQMVSELFRVFAGDPRRFLPEALVRRHGEAASKTDALRVVCDHVASLSDDHAARLYQKLFLPKMGSAFDVM</sequence>
<dbReference type="SUPFAM" id="SSF109604">
    <property type="entry name" value="HD-domain/PDEase-like"/>
    <property type="match status" value="1"/>
</dbReference>
<name>A0A516SGW5_9NEIS</name>
<accession>A0A516SGW5</accession>
<dbReference type="InterPro" id="IPR023023">
    <property type="entry name" value="dNTPase_2"/>
</dbReference>
<dbReference type="Pfam" id="PF13286">
    <property type="entry name" value="HD_assoc"/>
    <property type="match status" value="1"/>
</dbReference>
<evidence type="ECO:0000256" key="2">
    <source>
        <dbReference type="HAMAP-Rule" id="MF_01212"/>
    </source>
</evidence>
<reference evidence="5" key="1">
    <citation type="submission" date="2019-07" db="EMBL/GenBank/DDBJ databases">
        <title>Chitinimonas sp. nov., isolated from Ny-Alesund, arctica soil.</title>
        <authorList>
            <person name="Xu Q."/>
            <person name="Peng F."/>
        </authorList>
    </citation>
    <scope>NUCLEOTIDE SEQUENCE [LARGE SCALE GENOMIC DNA]</scope>
    <source>
        <strain evidence="5">R3-44</strain>
    </source>
</reference>
<protein>
    <recommendedName>
        <fullName evidence="2">Deoxyguanosinetriphosphate triphosphohydrolase-like protein</fullName>
    </recommendedName>
</protein>
<dbReference type="InterPro" id="IPR026875">
    <property type="entry name" value="PHydrolase_assoc_dom"/>
</dbReference>
<dbReference type="NCBIfam" id="NF041026">
    <property type="entry name" value="antiphage_dGTPase"/>
    <property type="match status" value="1"/>
</dbReference>
<dbReference type="NCBIfam" id="NF003701">
    <property type="entry name" value="PRK05318.1"/>
    <property type="match status" value="1"/>
</dbReference>
<dbReference type="KEGG" id="cari:FNU76_14155"/>
<dbReference type="AlphaFoldDB" id="A0A516SGW5"/>
<dbReference type="PANTHER" id="PTHR11373">
    <property type="entry name" value="DEOXYNUCLEOSIDE TRIPHOSPHATE TRIPHOSPHOHYDROLASE"/>
    <property type="match status" value="1"/>
</dbReference>
<dbReference type="RefSeq" id="WP_144278800.1">
    <property type="nucleotide sequence ID" value="NZ_CP041730.1"/>
</dbReference>
<comment type="similarity">
    <text evidence="2">Belongs to the dGTPase family. Type 2 subfamily.</text>
</comment>
<evidence type="ECO:0000313" key="5">
    <source>
        <dbReference type="Proteomes" id="UP000317550"/>
    </source>
</evidence>
<dbReference type="EMBL" id="CP041730">
    <property type="protein sequence ID" value="QDQ27407.1"/>
    <property type="molecule type" value="Genomic_DNA"/>
</dbReference>
<feature type="domain" description="HD" evidence="3">
    <location>
        <begin position="56"/>
        <end position="261"/>
    </location>
</feature>